<reference evidence="10 11" key="1">
    <citation type="submission" date="2019-09" db="EMBL/GenBank/DDBJ databases">
        <title>Actinomadura physcomitrii sp. nov., a novel actinomycete isolated from moss [Physcomitrium sphaericum (Ludw) Fuernr].</title>
        <authorList>
            <person name="Zhuang X."/>
            <person name="Liu C."/>
        </authorList>
    </citation>
    <scope>NUCLEOTIDE SEQUENCE [LARGE SCALE GENOMIC DNA]</scope>
    <source>
        <strain evidence="10 11">HMC1</strain>
    </source>
</reference>
<dbReference type="RefSeq" id="WP_151568297.1">
    <property type="nucleotide sequence ID" value="NZ_WBMT01000025.1"/>
</dbReference>
<gene>
    <name evidence="10" type="ORF">F8566_41150</name>
</gene>
<dbReference type="FunFam" id="2.40.110.10:FF:000002">
    <property type="entry name" value="Acyl-CoA dehydrogenase fadE12"/>
    <property type="match status" value="1"/>
</dbReference>
<dbReference type="InterPro" id="IPR009100">
    <property type="entry name" value="AcylCoA_DH/oxidase_NM_dom_sf"/>
</dbReference>
<dbReference type="Pfam" id="PF02770">
    <property type="entry name" value="Acyl-CoA_dh_M"/>
    <property type="match status" value="1"/>
</dbReference>
<evidence type="ECO:0000256" key="1">
    <source>
        <dbReference type="ARBA" id="ARBA00001974"/>
    </source>
</evidence>
<dbReference type="Gene3D" id="2.40.110.10">
    <property type="entry name" value="Butyryl-CoA Dehydrogenase, subunit A, domain 2"/>
    <property type="match status" value="1"/>
</dbReference>
<evidence type="ECO:0000256" key="5">
    <source>
        <dbReference type="ARBA" id="ARBA00023002"/>
    </source>
</evidence>
<proteinExistence type="inferred from homology"/>
<dbReference type="InterPro" id="IPR046373">
    <property type="entry name" value="Acyl-CoA_Oxase/DH_mid-dom_sf"/>
</dbReference>
<dbReference type="Pfam" id="PF02771">
    <property type="entry name" value="Acyl-CoA_dh_N"/>
    <property type="match status" value="1"/>
</dbReference>
<evidence type="ECO:0000313" key="11">
    <source>
        <dbReference type="Proteomes" id="UP000468735"/>
    </source>
</evidence>
<dbReference type="SUPFAM" id="SSF56645">
    <property type="entry name" value="Acyl-CoA dehydrogenase NM domain-like"/>
    <property type="match status" value="1"/>
</dbReference>
<evidence type="ECO:0000256" key="4">
    <source>
        <dbReference type="ARBA" id="ARBA00022827"/>
    </source>
</evidence>
<feature type="domain" description="Acyl-CoA dehydrogenase/oxidase C-terminal" evidence="7">
    <location>
        <begin position="231"/>
        <end position="384"/>
    </location>
</feature>
<evidence type="ECO:0000256" key="6">
    <source>
        <dbReference type="RuleBase" id="RU362125"/>
    </source>
</evidence>
<feature type="domain" description="Acyl-CoA dehydrogenase/oxidase N-terminal" evidence="9">
    <location>
        <begin position="6"/>
        <end position="122"/>
    </location>
</feature>
<evidence type="ECO:0000313" key="10">
    <source>
        <dbReference type="EMBL" id="KAB2341552.1"/>
    </source>
</evidence>
<dbReference type="OrthoDB" id="3778631at2"/>
<dbReference type="Gene3D" id="1.20.140.10">
    <property type="entry name" value="Butyryl-CoA Dehydrogenase, subunit A, domain 3"/>
    <property type="match status" value="1"/>
</dbReference>
<evidence type="ECO:0000256" key="3">
    <source>
        <dbReference type="ARBA" id="ARBA00022630"/>
    </source>
</evidence>
<keyword evidence="4 6" id="KW-0274">FAD</keyword>
<dbReference type="PANTHER" id="PTHR43292:SF3">
    <property type="entry name" value="ACYL-COA DEHYDROGENASE FADE29"/>
    <property type="match status" value="1"/>
</dbReference>
<accession>A0A6H9YM98</accession>
<dbReference type="GO" id="GO:0050660">
    <property type="term" value="F:flavin adenine dinucleotide binding"/>
    <property type="evidence" value="ECO:0007669"/>
    <property type="project" value="InterPro"/>
</dbReference>
<dbReference type="Gene3D" id="1.10.540.10">
    <property type="entry name" value="Acyl-CoA dehydrogenase/oxidase, N-terminal domain"/>
    <property type="match status" value="1"/>
</dbReference>
<organism evidence="10 11">
    <name type="scientific">Actinomadura rudentiformis</name>
    <dbReference type="NCBI Taxonomy" id="359158"/>
    <lineage>
        <taxon>Bacteria</taxon>
        <taxon>Bacillati</taxon>
        <taxon>Actinomycetota</taxon>
        <taxon>Actinomycetes</taxon>
        <taxon>Streptosporangiales</taxon>
        <taxon>Thermomonosporaceae</taxon>
        <taxon>Actinomadura</taxon>
    </lineage>
</organism>
<keyword evidence="3 6" id="KW-0285">Flavoprotein</keyword>
<evidence type="ECO:0000259" key="7">
    <source>
        <dbReference type="Pfam" id="PF00441"/>
    </source>
</evidence>
<name>A0A6H9YM98_9ACTN</name>
<keyword evidence="11" id="KW-1185">Reference proteome</keyword>
<dbReference type="InterPro" id="IPR036250">
    <property type="entry name" value="AcylCo_DH-like_C"/>
</dbReference>
<dbReference type="GO" id="GO:0016627">
    <property type="term" value="F:oxidoreductase activity, acting on the CH-CH group of donors"/>
    <property type="evidence" value="ECO:0007669"/>
    <property type="project" value="InterPro"/>
</dbReference>
<dbReference type="GO" id="GO:0005886">
    <property type="term" value="C:plasma membrane"/>
    <property type="evidence" value="ECO:0007669"/>
    <property type="project" value="TreeGrafter"/>
</dbReference>
<dbReference type="InterPro" id="IPR013786">
    <property type="entry name" value="AcylCoA_DH/ox_N"/>
</dbReference>
<dbReference type="PANTHER" id="PTHR43292">
    <property type="entry name" value="ACYL-COA DEHYDROGENASE"/>
    <property type="match status" value="1"/>
</dbReference>
<evidence type="ECO:0000256" key="2">
    <source>
        <dbReference type="ARBA" id="ARBA00009347"/>
    </source>
</evidence>
<evidence type="ECO:0000259" key="8">
    <source>
        <dbReference type="Pfam" id="PF02770"/>
    </source>
</evidence>
<dbReference type="AlphaFoldDB" id="A0A6H9YM98"/>
<dbReference type="EMBL" id="WBMT01000025">
    <property type="protein sequence ID" value="KAB2341552.1"/>
    <property type="molecule type" value="Genomic_DNA"/>
</dbReference>
<sequence>MHLAETEAQATMRARLRAYFAEVMTPELRHRFRNGYYAEDATDAYRSVVRRLGEDGWLGIGWPKEIGGQGLSMVEQAIFSDEAAQADVPLPLLTINSVGPAIAAHGTREQRESLVPGILRGEIHFAIGYSEPEAGTDLASLTTRAVRDGGEYVINGQKLWIGMMEAADYIWLAVRTDPDAPRHRGISVLIVPRNAPGVSSTRLRTLGDHSVAAVGFDDVRVPVENCIGGENNGWAMITGQLNTERVALVSTAPVEQVLAEVRRWAAEARSGDGSPMLDDPAVRQALARVRAEVEFQRLLNAKLATAVDAGRLEPAEASAAKVYGSELFGRGRRLLYEVVGLDAGLDGNSPDAVAGGAFAKGAGSANVMTFIGGANEIQRDLIAQLGLGLPRAPR</sequence>
<comment type="cofactor">
    <cofactor evidence="1 6">
        <name>FAD</name>
        <dbReference type="ChEBI" id="CHEBI:57692"/>
    </cofactor>
</comment>
<evidence type="ECO:0000259" key="9">
    <source>
        <dbReference type="Pfam" id="PF02771"/>
    </source>
</evidence>
<dbReference type="Pfam" id="PF00441">
    <property type="entry name" value="Acyl-CoA_dh_1"/>
    <property type="match status" value="1"/>
</dbReference>
<dbReference type="InterPro" id="IPR006091">
    <property type="entry name" value="Acyl-CoA_Oxase/DH_mid-dom"/>
</dbReference>
<keyword evidence="5 6" id="KW-0560">Oxidoreductase</keyword>
<comment type="caution">
    <text evidence="10">The sequence shown here is derived from an EMBL/GenBank/DDBJ whole genome shotgun (WGS) entry which is preliminary data.</text>
</comment>
<dbReference type="Proteomes" id="UP000468735">
    <property type="component" value="Unassembled WGS sequence"/>
</dbReference>
<protein>
    <submittedName>
        <fullName evidence="10">Acyl-CoA dehydrogenase</fullName>
    </submittedName>
</protein>
<comment type="similarity">
    <text evidence="2 6">Belongs to the acyl-CoA dehydrogenase family.</text>
</comment>
<dbReference type="InterPro" id="IPR009075">
    <property type="entry name" value="AcylCo_DH/oxidase_C"/>
</dbReference>
<dbReference type="InterPro" id="IPR037069">
    <property type="entry name" value="AcylCoA_DH/ox_N_sf"/>
</dbReference>
<dbReference type="SUPFAM" id="SSF47203">
    <property type="entry name" value="Acyl-CoA dehydrogenase C-terminal domain-like"/>
    <property type="match status" value="1"/>
</dbReference>
<feature type="domain" description="Acyl-CoA oxidase/dehydrogenase middle" evidence="8">
    <location>
        <begin position="126"/>
        <end position="219"/>
    </location>
</feature>
<dbReference type="InterPro" id="IPR052161">
    <property type="entry name" value="Mycobact_Acyl-CoA_DH"/>
</dbReference>